<dbReference type="AlphaFoldDB" id="A0A7S4BT96"/>
<gene>
    <name evidence="4" type="ORF">PCAR00345_LOCUS28635</name>
</gene>
<evidence type="ECO:0000256" key="1">
    <source>
        <dbReference type="SAM" id="MobiDB-lite"/>
    </source>
</evidence>
<accession>A0A7S4BT96</accession>
<dbReference type="InterPro" id="IPR001763">
    <property type="entry name" value="Rhodanese-like_dom"/>
</dbReference>
<feature type="domain" description="Rhodanese" evidence="3">
    <location>
        <begin position="702"/>
        <end position="732"/>
    </location>
</feature>
<organism evidence="4">
    <name type="scientific">Chrysotila carterae</name>
    <name type="common">Marine alga</name>
    <name type="synonym">Syracosphaera carterae</name>
    <dbReference type="NCBI Taxonomy" id="13221"/>
    <lineage>
        <taxon>Eukaryota</taxon>
        <taxon>Haptista</taxon>
        <taxon>Haptophyta</taxon>
        <taxon>Prymnesiophyceae</taxon>
        <taxon>Isochrysidales</taxon>
        <taxon>Isochrysidaceae</taxon>
        <taxon>Chrysotila</taxon>
    </lineage>
</organism>
<keyword evidence="2" id="KW-0732">Signal</keyword>
<proteinExistence type="predicted"/>
<sequence>MTLMSSLSGWCLRLACAVLVSSSANAAGPDKNGPEALASSIVSSPVSAWGTWNLPADSNSRTFSSFCRHLSARNLKDVYMPWLSERKRRKWVQTHCMQLPLWASWRGGLAPVFHHACNVTEEPTAADAVIGQALRLAFEYFLGRPEWSERGTCNPTIPENLEEADVSSAALIVGGGGLFSSSNSPSSRANARSSLNWLFNNSQMLAIEAAPLTLFGISCGAFGGNFKSSPCVIDTRIAQRVLAHPTSVIGVRESDAAENLMVSIGGKRRGRIRYQPCPTTLLGLLRPSLASTVLRSSEKRVLSLDISMHPRLTPRLGGPIKDGEIFYQLVEWCTRAYRAGWAIHLITSESWQWAKSPFLDYLAHLPHQPFTFELLRFASTASEGQDLLEYYRAQVTIAASTRAHGVMIPFGLHVATIALVADGELDSLLRAGFNETIRAVHLHALWRGSGNGNNSLTVADKLWQLLCDIDQRRHEVLRQIETLQGSLLSSTADTMADLGKRIFRKLGNLRTRLRLQELRPASTRLEAFLNLHLGKTIYVIGSGATAGYVNPNYFAGELAIGVNQACNRFTNLTYLLRKEPISKNFRQVLERSSPLTRHFVSRGSFGNLNCVNGEYVLKHFREATNVIVYEHSVQSLDYGDHILRELPPVPGASHVPRLVVSASTITTAIHLAAFMGAGRIILVGHDLLSLDGQDNFPGYHSAETLENFGVRNISVLKNSYHSWLKQAPVSADSISLRSLLMKRYPHLHINSLSPFIGLGLEGHHVGRLPPAKARGKAANQRGRSQRPRPAL</sequence>
<dbReference type="EMBL" id="HBIZ01044724">
    <property type="protein sequence ID" value="CAE0775999.1"/>
    <property type="molecule type" value="Transcribed_RNA"/>
</dbReference>
<feature type="region of interest" description="Disordered" evidence="1">
    <location>
        <begin position="768"/>
        <end position="791"/>
    </location>
</feature>
<name>A0A7S4BT96_CHRCT</name>
<evidence type="ECO:0000313" key="4">
    <source>
        <dbReference type="EMBL" id="CAE0775999.1"/>
    </source>
</evidence>
<evidence type="ECO:0000259" key="3">
    <source>
        <dbReference type="PROSITE" id="PS50206"/>
    </source>
</evidence>
<reference evidence="4" key="1">
    <citation type="submission" date="2021-01" db="EMBL/GenBank/DDBJ databases">
        <authorList>
            <person name="Corre E."/>
            <person name="Pelletier E."/>
            <person name="Niang G."/>
            <person name="Scheremetjew M."/>
            <person name="Finn R."/>
            <person name="Kale V."/>
            <person name="Holt S."/>
            <person name="Cochrane G."/>
            <person name="Meng A."/>
            <person name="Brown T."/>
            <person name="Cohen L."/>
        </authorList>
    </citation>
    <scope>NUCLEOTIDE SEQUENCE</scope>
    <source>
        <strain evidence="4">CCMP645</strain>
    </source>
</reference>
<dbReference type="PROSITE" id="PS50206">
    <property type="entry name" value="RHODANESE_3"/>
    <property type="match status" value="1"/>
</dbReference>
<feature type="signal peptide" evidence="2">
    <location>
        <begin position="1"/>
        <end position="26"/>
    </location>
</feature>
<protein>
    <recommendedName>
        <fullName evidence="3">Rhodanese domain-containing protein</fullName>
    </recommendedName>
</protein>
<feature type="chain" id="PRO_5031521587" description="Rhodanese domain-containing protein" evidence="2">
    <location>
        <begin position="27"/>
        <end position="791"/>
    </location>
</feature>
<evidence type="ECO:0000256" key="2">
    <source>
        <dbReference type="SAM" id="SignalP"/>
    </source>
</evidence>